<protein>
    <submittedName>
        <fullName evidence="2">Uncharacterized protein</fullName>
    </submittedName>
</protein>
<dbReference type="Pfam" id="PF07893">
    <property type="entry name" value="DUF1668"/>
    <property type="match status" value="1"/>
</dbReference>
<dbReference type="KEGG" id="tua:125540114"/>
<dbReference type="InterPro" id="IPR012871">
    <property type="entry name" value="DUF1668_ORYSA"/>
</dbReference>
<name>A0A8R7TNJ2_TRIUA</name>
<dbReference type="PANTHER" id="PTHR33085">
    <property type="entry name" value="OS12G0113100 PROTEIN-RELATED"/>
    <property type="match status" value="1"/>
</dbReference>
<organism evidence="2 3">
    <name type="scientific">Triticum urartu</name>
    <name type="common">Red wild einkorn</name>
    <name type="synonym">Crithodium urartu</name>
    <dbReference type="NCBI Taxonomy" id="4572"/>
    <lineage>
        <taxon>Eukaryota</taxon>
        <taxon>Viridiplantae</taxon>
        <taxon>Streptophyta</taxon>
        <taxon>Embryophyta</taxon>
        <taxon>Tracheophyta</taxon>
        <taxon>Spermatophyta</taxon>
        <taxon>Magnoliopsida</taxon>
        <taxon>Liliopsida</taxon>
        <taxon>Poales</taxon>
        <taxon>Poaceae</taxon>
        <taxon>BOP clade</taxon>
        <taxon>Pooideae</taxon>
        <taxon>Triticodae</taxon>
        <taxon>Triticeae</taxon>
        <taxon>Triticinae</taxon>
        <taxon>Triticum</taxon>
    </lineage>
</organism>
<dbReference type="EnsemblPlants" id="TuG1812G0200005651.01.T01">
    <property type="protein sequence ID" value="TuG1812G0200005651.01.T01.cds407419"/>
    <property type="gene ID" value="TuG1812G0200005651.01"/>
</dbReference>
<dbReference type="PANTHER" id="PTHR33085:SF145">
    <property type="entry name" value="OS05G0302200 PROTEIN"/>
    <property type="match status" value="1"/>
</dbReference>
<sequence>MKARQFLNVVMQRSGGGSLYTVSRIKAGEQLFYRSTAEAKAAAAAAAQPKEGNTTLPSSAVAPPWTENISRMPPPRLRLEAYRLDGPRLDFLPFYGQGRGDGKILSMDSAGNTILCNAVSGSIQPVPCLNEPKGDSPVSLSITRADTSHQALYVMDRFPAARNAFIFEALIYGKNSWEWHRLPRPPYVNNPAYNCTAIQSYMLLRDGSTICISSAGPSSIGTYCFDTVSCTWEKAGRWTLPFHGRAEHVPELCSLWFGMAGNSANNLCALDLSNLGRAPKLLHNWQVLDTPHGWVQIRGSLLYLGAGRFCIFKSFDTGEQDAQGNPSNTAAVLTGVEVVHRGSSELQMIKHKSFISYAGIQCVL</sequence>
<dbReference type="Gramene" id="TuG1812G0200005651.01.T01">
    <property type="protein sequence ID" value="TuG1812G0200005651.01.T01.cds407419"/>
    <property type="gene ID" value="TuG1812G0200005651.01"/>
</dbReference>
<reference evidence="2" key="2">
    <citation type="submission" date="2018-03" db="EMBL/GenBank/DDBJ databases">
        <title>The Triticum urartu genome reveals the dynamic nature of wheat genome evolution.</title>
        <authorList>
            <person name="Ling H."/>
            <person name="Ma B."/>
            <person name="Shi X."/>
            <person name="Liu H."/>
            <person name="Dong L."/>
            <person name="Sun H."/>
            <person name="Cao Y."/>
            <person name="Gao Q."/>
            <person name="Zheng S."/>
            <person name="Li Y."/>
            <person name="Yu Y."/>
            <person name="Du H."/>
            <person name="Qi M."/>
            <person name="Li Y."/>
            <person name="Yu H."/>
            <person name="Cui Y."/>
            <person name="Wang N."/>
            <person name="Chen C."/>
            <person name="Wu H."/>
            <person name="Zhao Y."/>
            <person name="Zhang J."/>
            <person name="Li Y."/>
            <person name="Zhou W."/>
            <person name="Zhang B."/>
            <person name="Hu W."/>
            <person name="Eijk M."/>
            <person name="Tang J."/>
            <person name="Witsenboer H."/>
            <person name="Zhao S."/>
            <person name="Li Z."/>
            <person name="Zhang A."/>
            <person name="Wang D."/>
            <person name="Liang C."/>
        </authorList>
    </citation>
    <scope>NUCLEOTIDE SEQUENCE [LARGE SCALE GENOMIC DNA]</scope>
    <source>
        <strain evidence="2">cv. G1812</strain>
    </source>
</reference>
<gene>
    <name evidence="2" type="primary">LOC125540114</name>
</gene>
<proteinExistence type="predicted"/>
<reference evidence="3" key="1">
    <citation type="journal article" date="2013" name="Nature">
        <title>Draft genome of the wheat A-genome progenitor Triticum urartu.</title>
        <authorList>
            <person name="Ling H.Q."/>
            <person name="Zhao S."/>
            <person name="Liu D."/>
            <person name="Wang J."/>
            <person name="Sun H."/>
            <person name="Zhang C."/>
            <person name="Fan H."/>
            <person name="Li D."/>
            <person name="Dong L."/>
            <person name="Tao Y."/>
            <person name="Gao C."/>
            <person name="Wu H."/>
            <person name="Li Y."/>
            <person name="Cui Y."/>
            <person name="Guo X."/>
            <person name="Zheng S."/>
            <person name="Wang B."/>
            <person name="Yu K."/>
            <person name="Liang Q."/>
            <person name="Yang W."/>
            <person name="Lou X."/>
            <person name="Chen J."/>
            <person name="Feng M."/>
            <person name="Jian J."/>
            <person name="Zhang X."/>
            <person name="Luo G."/>
            <person name="Jiang Y."/>
            <person name="Liu J."/>
            <person name="Wang Z."/>
            <person name="Sha Y."/>
            <person name="Zhang B."/>
            <person name="Wu H."/>
            <person name="Tang D."/>
            <person name="Shen Q."/>
            <person name="Xue P."/>
            <person name="Zou S."/>
            <person name="Wang X."/>
            <person name="Liu X."/>
            <person name="Wang F."/>
            <person name="Yang Y."/>
            <person name="An X."/>
            <person name="Dong Z."/>
            <person name="Zhang K."/>
            <person name="Zhang X."/>
            <person name="Luo M.C."/>
            <person name="Dvorak J."/>
            <person name="Tong Y."/>
            <person name="Wang J."/>
            <person name="Yang H."/>
            <person name="Li Z."/>
            <person name="Wang D."/>
            <person name="Zhang A."/>
            <person name="Wang J."/>
        </authorList>
    </citation>
    <scope>NUCLEOTIDE SEQUENCE</scope>
    <source>
        <strain evidence="3">cv. G1812</strain>
    </source>
</reference>
<dbReference type="AlphaFoldDB" id="A0A8R7TNJ2"/>
<reference evidence="2" key="3">
    <citation type="submission" date="2022-06" db="UniProtKB">
        <authorList>
            <consortium name="EnsemblPlants"/>
        </authorList>
    </citation>
    <scope>IDENTIFICATION</scope>
</reference>
<evidence type="ECO:0000313" key="2">
    <source>
        <dbReference type="EnsemblPlants" id="TuG1812G0200005651.01.T01.cds407419"/>
    </source>
</evidence>
<dbReference type="GeneID" id="125540114"/>
<dbReference type="Proteomes" id="UP000015106">
    <property type="component" value="Chromosome 2"/>
</dbReference>
<feature type="region of interest" description="Disordered" evidence="1">
    <location>
        <begin position="45"/>
        <end position="69"/>
    </location>
</feature>
<dbReference type="RefSeq" id="XP_048559657.1">
    <property type="nucleotide sequence ID" value="XM_048703700.1"/>
</dbReference>
<keyword evidence="3" id="KW-1185">Reference proteome</keyword>
<dbReference type="OrthoDB" id="688194at2759"/>
<accession>A0A8R7TNJ2</accession>
<evidence type="ECO:0000256" key="1">
    <source>
        <dbReference type="SAM" id="MobiDB-lite"/>
    </source>
</evidence>
<evidence type="ECO:0000313" key="3">
    <source>
        <dbReference type="Proteomes" id="UP000015106"/>
    </source>
</evidence>